<dbReference type="PRINTS" id="PR00447">
    <property type="entry name" value="NATRESASSCMP"/>
</dbReference>
<evidence type="ECO:0000256" key="6">
    <source>
        <dbReference type="SAM" id="MobiDB-lite"/>
    </source>
</evidence>
<dbReference type="Pfam" id="PF01566">
    <property type="entry name" value="Nramp"/>
    <property type="match status" value="1"/>
</dbReference>
<organism evidence="8">
    <name type="scientific">Rhizophora mucronata</name>
    <name type="common">Asiatic mangrove</name>
    <dbReference type="NCBI Taxonomy" id="61149"/>
    <lineage>
        <taxon>Eukaryota</taxon>
        <taxon>Viridiplantae</taxon>
        <taxon>Streptophyta</taxon>
        <taxon>Embryophyta</taxon>
        <taxon>Tracheophyta</taxon>
        <taxon>Spermatophyta</taxon>
        <taxon>Magnoliopsida</taxon>
        <taxon>eudicotyledons</taxon>
        <taxon>Gunneridae</taxon>
        <taxon>Pentapetalae</taxon>
        <taxon>rosids</taxon>
        <taxon>fabids</taxon>
        <taxon>Malpighiales</taxon>
        <taxon>Rhizophoraceae</taxon>
        <taxon>Rhizophora</taxon>
    </lineage>
</organism>
<feature type="transmembrane region" description="Helical" evidence="7">
    <location>
        <begin position="291"/>
        <end position="310"/>
    </location>
</feature>
<sequence>MEVELVNGNHLPGVLHRLLPAFGPALLISITYVDPGKWAATVEGGARFGHDLVVLMLIFNVVAILCQYLSACISVVTGKDLAQICSDEYDKFTCMFLGVQATVSMIVLDLTMILGIAHGLNLLFGVDLSMGVFLTALDAVLSPFFSTLLERWKAKFLLTWVAGLVLPFYILGVLDSQPEIPLSMNGMLTKLSEDSVFTLMSLLGASIMPHNFYLHSSVVLQHQGLHNVSKSALCHNHFWVIFCIFSGIYLVNYVLMNSAAKVFYSTGLVLLTFPDALSLMEQTFRSPAAPLTFLLILYLTSQITSLTWNLGGQVVLHEFLRLDIPNWLQRATIRIIAIIPALYCIWTAGVEGVYQLLIFTQVMVALLLPSSVIPLFRVASSRQIMNAHKISQLVEFLALITFLGMLGLKVIFLVEMIFGDSDWVGNLRGNMGTSLSMPYLVLLVTACSSFCLMLWLAATPLKSATHLDAQAWNWDSQDAIPEPSAHRGDIFLGETRYTGKEPVQKPEPGKSIESYPDLTVAKPDLDLPETILESDEEPLLTNIEENHSDGTFPSSSVSYPEDPASTKEYVAVSTAVKEVVDGDFVDAKKIKIKSIDMVEKNLAVEGDMHTEKEDKLDAWEPEESSNVFGGSASSLTSDGPGSLRSLSGKSDEGGNGAGSLSRLAGLGRAARRQFAVTLDKFWGQIYDFHGQATPDAKAKKLDVLLSDPKLASFLLKVHNSGKESSGYAATMGSRGSDSMVNSGLCDSTGQLRVQNNIDPLYGVPRGSSSLWFNNKHLLDAYVQGSSCNFLDSTERRYSSMRTLSSSGGWDNQPATVHGYQIASIVDRIAKDMSSNSLSGHLEPQAPISPSPSLGPGNHRDPYSFALTQKLQKGLSSSKPPGFESITPSRNSPLNSESPSYDICASGYNDNGSMSANTKKYHSLPDISGLSGPLRNLYTSENVTQWNTSVGFGPFVGREIYEQSMYSNIGPGVGVRSVANDLSRSYGDSLSYNAATKNGSIWSKQPFEQFGVADKSHAAGSAGDTGSYSITREGISLVNLEDQLLRSFRHCIVELLKLEGSNWLFRQNDGADEDLIDRVAGREMRDSNLNPLAALRNDEAGVINMPDYSVPHCGEECVWKVDLIVSFGVWCIHRILDLSRMESRPEFWGKYTYVLNRLQGIIDLAFSKPRSPMPPCTCIQVFPSQQDRSTLPVSNGLPPPTTKPGRGKCTTAAMLLDLIRDVEIAMSCRKGRAGTAAGDVAFPKGKENLASVLKRYKRRLSKKLVGSK</sequence>
<evidence type="ECO:0000256" key="3">
    <source>
        <dbReference type="ARBA" id="ARBA00022692"/>
    </source>
</evidence>
<proteinExistence type="inferred from homology"/>
<protein>
    <submittedName>
        <fullName evidence="8">Ethylene insensitive protein</fullName>
    </submittedName>
</protein>
<dbReference type="GO" id="GO:0034755">
    <property type="term" value="P:iron ion transmembrane transport"/>
    <property type="evidence" value="ECO:0007669"/>
    <property type="project" value="TreeGrafter"/>
</dbReference>
<feature type="transmembrane region" description="Helical" evidence="7">
    <location>
        <begin position="331"/>
        <end position="350"/>
    </location>
</feature>
<evidence type="ECO:0000256" key="5">
    <source>
        <dbReference type="ARBA" id="ARBA00023136"/>
    </source>
</evidence>
<evidence type="ECO:0000256" key="1">
    <source>
        <dbReference type="ARBA" id="ARBA00004141"/>
    </source>
</evidence>
<comment type="subcellular location">
    <subcellularLocation>
        <location evidence="1">Membrane</location>
        <topology evidence="1">Multi-pass membrane protein</topology>
    </subcellularLocation>
</comment>
<feature type="region of interest" description="Disordered" evidence="6">
    <location>
        <begin position="835"/>
        <end position="898"/>
    </location>
</feature>
<feature type="transmembrane region" description="Helical" evidence="7">
    <location>
        <begin position="236"/>
        <end position="255"/>
    </location>
</feature>
<feature type="region of interest" description="Disordered" evidence="6">
    <location>
        <begin position="606"/>
        <end position="658"/>
    </location>
</feature>
<dbReference type="PANTHER" id="PTHR11706">
    <property type="entry name" value="SOLUTE CARRIER PROTEIN FAMILY 11 MEMBER"/>
    <property type="match status" value="1"/>
</dbReference>
<feature type="transmembrane region" description="Helical" evidence="7">
    <location>
        <begin position="157"/>
        <end position="174"/>
    </location>
</feature>
<feature type="transmembrane region" description="Helical" evidence="7">
    <location>
        <begin position="14"/>
        <end position="33"/>
    </location>
</feature>
<dbReference type="PIRSF" id="PIRSF037378">
    <property type="entry name" value="EIN2"/>
    <property type="match status" value="1"/>
</dbReference>
<dbReference type="EMBL" id="GGEC01047312">
    <property type="protein sequence ID" value="MBX27796.1"/>
    <property type="molecule type" value="Transcribed_RNA"/>
</dbReference>
<feature type="transmembrane region" description="Helical" evidence="7">
    <location>
        <begin position="195"/>
        <end position="216"/>
    </location>
</feature>
<dbReference type="GO" id="GO:0005886">
    <property type="term" value="C:plasma membrane"/>
    <property type="evidence" value="ECO:0007669"/>
    <property type="project" value="TreeGrafter"/>
</dbReference>
<dbReference type="GO" id="GO:0015086">
    <property type="term" value="F:cadmium ion transmembrane transporter activity"/>
    <property type="evidence" value="ECO:0007669"/>
    <property type="project" value="TreeGrafter"/>
</dbReference>
<accession>A0A2P2MC42</accession>
<feature type="transmembrane region" description="Helical" evidence="7">
    <location>
        <begin position="356"/>
        <end position="376"/>
    </location>
</feature>
<feature type="transmembrane region" description="Helical" evidence="7">
    <location>
        <begin position="396"/>
        <end position="419"/>
    </location>
</feature>
<name>A0A2P2MC42_RHIMU</name>
<feature type="transmembrane region" description="Helical" evidence="7">
    <location>
        <begin position="96"/>
        <end position="117"/>
    </location>
</feature>
<dbReference type="InterPro" id="IPR001046">
    <property type="entry name" value="NRAMP_fam"/>
</dbReference>
<evidence type="ECO:0000313" key="8">
    <source>
        <dbReference type="EMBL" id="MBX27800.1"/>
    </source>
</evidence>
<reference evidence="8" key="1">
    <citation type="submission" date="2018-02" db="EMBL/GenBank/DDBJ databases">
        <title>Rhizophora mucronata_Transcriptome.</title>
        <authorList>
            <person name="Meera S.P."/>
            <person name="Sreeshan A."/>
            <person name="Augustine A."/>
        </authorList>
    </citation>
    <scope>NUCLEOTIDE SEQUENCE</scope>
    <source>
        <tissue evidence="8">Leaf</tissue>
    </source>
</reference>
<dbReference type="EMBL" id="GGEC01047316">
    <property type="protein sequence ID" value="MBX27800.1"/>
    <property type="molecule type" value="Transcribed_RNA"/>
</dbReference>
<keyword evidence="4 7" id="KW-1133">Transmembrane helix</keyword>
<comment type="similarity">
    <text evidence="2">Belongs to the NRAMP (TC 2.A.55) family.</text>
</comment>
<feature type="transmembrane region" description="Helical" evidence="7">
    <location>
        <begin position="124"/>
        <end position="145"/>
    </location>
</feature>
<keyword evidence="5 7" id="KW-0472">Membrane</keyword>
<feature type="compositionally biased region" description="Polar residues" evidence="6">
    <location>
        <begin position="865"/>
        <end position="878"/>
    </location>
</feature>
<keyword evidence="3 7" id="KW-0812">Transmembrane</keyword>
<dbReference type="AlphaFoldDB" id="A0A2P2MC42"/>
<dbReference type="InterPro" id="IPR017187">
    <property type="entry name" value="EIN2"/>
</dbReference>
<dbReference type="GO" id="GO:0009873">
    <property type="term" value="P:ethylene-activated signaling pathway"/>
    <property type="evidence" value="ECO:0007669"/>
    <property type="project" value="InterPro"/>
</dbReference>
<feature type="compositionally biased region" description="Basic and acidic residues" evidence="6">
    <location>
        <begin position="606"/>
        <end position="618"/>
    </location>
</feature>
<dbReference type="GO" id="GO:0005384">
    <property type="term" value="F:manganese ion transmembrane transporter activity"/>
    <property type="evidence" value="ECO:0007669"/>
    <property type="project" value="TreeGrafter"/>
</dbReference>
<evidence type="ECO:0000256" key="2">
    <source>
        <dbReference type="ARBA" id="ARBA00009965"/>
    </source>
</evidence>
<evidence type="ECO:0000256" key="4">
    <source>
        <dbReference type="ARBA" id="ARBA00022989"/>
    </source>
</evidence>
<feature type="transmembrane region" description="Helical" evidence="7">
    <location>
        <begin position="53"/>
        <end position="76"/>
    </location>
</feature>
<dbReference type="PANTHER" id="PTHR11706:SF75">
    <property type="entry name" value="ETHYLENE-INSENSITIVE PROTEIN 2"/>
    <property type="match status" value="1"/>
</dbReference>
<evidence type="ECO:0000256" key="7">
    <source>
        <dbReference type="SAM" id="Phobius"/>
    </source>
</evidence>
<feature type="compositionally biased region" description="Polar residues" evidence="6">
    <location>
        <begin position="624"/>
        <end position="648"/>
    </location>
</feature>
<dbReference type="NCBIfam" id="NF037982">
    <property type="entry name" value="Nramp_1"/>
    <property type="match status" value="1"/>
</dbReference>
<feature type="compositionally biased region" description="Polar residues" evidence="6">
    <location>
        <begin position="885"/>
        <end position="898"/>
    </location>
</feature>